<name>A0A8T0KNK4_PHAAN</name>
<protein>
    <submittedName>
        <fullName evidence="1">Uncharacterized protein</fullName>
    </submittedName>
</protein>
<dbReference type="AlphaFoldDB" id="A0A8T0KNK4"/>
<accession>A0A8T0KNK4</accession>
<sequence length="167" mass="18273">MFASETLKELSKIHMVPNTNGFEAGASYEPQHGLCPKSVKLGCHSASMSASSDKDLGRVTRPTWLNASQKDRTRDSFHGTFLAVVHHVCQQKSQIPAVKQLGENSSSPFMVQSSFPSGEPQLVKVKLWLRLAKAATLGFKATEAPSIDGSTLKDLDPTMFEVERPEE</sequence>
<dbReference type="Proteomes" id="UP000743370">
    <property type="component" value="Unassembled WGS sequence"/>
</dbReference>
<proteinExistence type="predicted"/>
<dbReference type="EMBL" id="JABFOF010000003">
    <property type="protein sequence ID" value="KAG2401294.1"/>
    <property type="molecule type" value="Genomic_DNA"/>
</dbReference>
<evidence type="ECO:0000313" key="2">
    <source>
        <dbReference type="Proteomes" id="UP000743370"/>
    </source>
</evidence>
<reference evidence="1 2" key="1">
    <citation type="submission" date="2020-05" db="EMBL/GenBank/DDBJ databases">
        <title>Vigna angularis (adzuki bean) Var. LongXiaoDou No. 4 denovo assembly.</title>
        <authorList>
            <person name="Xiang H."/>
        </authorList>
    </citation>
    <scope>NUCLEOTIDE SEQUENCE [LARGE SCALE GENOMIC DNA]</scope>
    <source>
        <tissue evidence="1">Leaf</tissue>
    </source>
</reference>
<evidence type="ECO:0000313" key="1">
    <source>
        <dbReference type="EMBL" id="KAG2401294.1"/>
    </source>
</evidence>
<comment type="caution">
    <text evidence="1">The sequence shown here is derived from an EMBL/GenBank/DDBJ whole genome shotgun (WGS) entry which is preliminary data.</text>
</comment>
<organism evidence="1 2">
    <name type="scientific">Phaseolus angularis</name>
    <name type="common">Azuki bean</name>
    <name type="synonym">Vigna angularis</name>
    <dbReference type="NCBI Taxonomy" id="3914"/>
    <lineage>
        <taxon>Eukaryota</taxon>
        <taxon>Viridiplantae</taxon>
        <taxon>Streptophyta</taxon>
        <taxon>Embryophyta</taxon>
        <taxon>Tracheophyta</taxon>
        <taxon>Spermatophyta</taxon>
        <taxon>Magnoliopsida</taxon>
        <taxon>eudicotyledons</taxon>
        <taxon>Gunneridae</taxon>
        <taxon>Pentapetalae</taxon>
        <taxon>rosids</taxon>
        <taxon>fabids</taxon>
        <taxon>Fabales</taxon>
        <taxon>Fabaceae</taxon>
        <taxon>Papilionoideae</taxon>
        <taxon>50 kb inversion clade</taxon>
        <taxon>NPAAA clade</taxon>
        <taxon>indigoferoid/millettioid clade</taxon>
        <taxon>Phaseoleae</taxon>
        <taxon>Vigna</taxon>
    </lineage>
</organism>
<gene>
    <name evidence="1" type="ORF">HKW66_Vig0196700</name>
</gene>